<dbReference type="Gene3D" id="3.40.50.200">
    <property type="entry name" value="Peptidase S8/S53 domain"/>
    <property type="match status" value="1"/>
</dbReference>
<dbReference type="Gene3D" id="3.30.70.80">
    <property type="entry name" value="Peptidase S8 propeptide/proteinase inhibitor I9"/>
    <property type="match status" value="1"/>
</dbReference>
<dbReference type="AlphaFoldDB" id="A0AAD7HMX3"/>
<gene>
    <name evidence="8" type="ORF">B0H16DRAFT_1895525</name>
</gene>
<dbReference type="SUPFAM" id="SSF52743">
    <property type="entry name" value="Subtilisin-like"/>
    <property type="match status" value="1"/>
</dbReference>
<evidence type="ECO:0000259" key="6">
    <source>
        <dbReference type="Pfam" id="PF00082"/>
    </source>
</evidence>
<accession>A0AAD7HMX3</accession>
<dbReference type="PANTHER" id="PTHR43806:SF11">
    <property type="entry name" value="CEREVISIN-RELATED"/>
    <property type="match status" value="1"/>
</dbReference>
<dbReference type="Pfam" id="PF00082">
    <property type="entry name" value="Peptidase_S8"/>
    <property type="match status" value="1"/>
</dbReference>
<keyword evidence="3" id="KW-0378">Hydrolase</keyword>
<feature type="domain" description="Peptidase S8/S53" evidence="6">
    <location>
        <begin position="135"/>
        <end position="333"/>
    </location>
</feature>
<comment type="caution">
    <text evidence="5">Lacks conserved residue(s) required for the propagation of feature annotation.</text>
</comment>
<dbReference type="GO" id="GO:0006508">
    <property type="term" value="P:proteolysis"/>
    <property type="evidence" value="ECO:0007669"/>
    <property type="project" value="UniProtKB-KW"/>
</dbReference>
<comment type="similarity">
    <text evidence="1 5">Belongs to the peptidase S8 family.</text>
</comment>
<evidence type="ECO:0000256" key="1">
    <source>
        <dbReference type="ARBA" id="ARBA00011073"/>
    </source>
</evidence>
<dbReference type="PANTHER" id="PTHR43806">
    <property type="entry name" value="PEPTIDASE S8"/>
    <property type="match status" value="1"/>
</dbReference>
<dbReference type="Proteomes" id="UP001215598">
    <property type="component" value="Unassembled WGS sequence"/>
</dbReference>
<sequence>MSDDQKQQYIVRLKDEVIPEDHFTRLRAAPLDFAVLHVFTVINAYVVKLNPSDLSTIKSHQDVSYIEEDAEVTLYDVITQPKAPWGLGRINQEGPVGKSPTFTYDDAYETGEGVNVYIIDTAASLAEKHTELRRQNVTLYEVKVIRDDGEITRDSDLVKGMEWVVKNHSLPAIANMSLGGKESKTINEMVLNARPSLLTNKGVHVTASIVFHLQSHPEFGQAAAGNKKEDASKDSPASAPTAIAVGAIDKLDTMWDDTVDPKEPVGSGQGKTVCLLAPGVDILSCGISSITSRVYKTGTSMATACVSGIIATLISVDKDLPPDHMKNLLIELSVKGGVEKLTGDTPNRIARGCIHSQLTLEIRHAAQGTFSIKNGSKAIVSCVPLGPQEKPHVKFQQYNRSVNYVYNAAGNHSLDKFVLVSEQRKIGIVLRNGVGTGGEGQIVAEFSEETYRASGTSSSDQTFKDCVVLDSHLPT</sequence>
<organism evidence="8 9">
    <name type="scientific">Mycena metata</name>
    <dbReference type="NCBI Taxonomy" id="1033252"/>
    <lineage>
        <taxon>Eukaryota</taxon>
        <taxon>Fungi</taxon>
        <taxon>Dikarya</taxon>
        <taxon>Basidiomycota</taxon>
        <taxon>Agaricomycotina</taxon>
        <taxon>Agaricomycetes</taxon>
        <taxon>Agaricomycetidae</taxon>
        <taxon>Agaricales</taxon>
        <taxon>Marasmiineae</taxon>
        <taxon>Mycenaceae</taxon>
        <taxon>Mycena</taxon>
    </lineage>
</organism>
<dbReference type="InterPro" id="IPR050131">
    <property type="entry name" value="Peptidase_S8_subtilisin-like"/>
</dbReference>
<dbReference type="Pfam" id="PF05922">
    <property type="entry name" value="Inhibitor_I9"/>
    <property type="match status" value="1"/>
</dbReference>
<evidence type="ECO:0000259" key="7">
    <source>
        <dbReference type="Pfam" id="PF05922"/>
    </source>
</evidence>
<proteinExistence type="inferred from homology"/>
<keyword evidence="2" id="KW-0645">Protease</keyword>
<name>A0AAD7HMX3_9AGAR</name>
<evidence type="ECO:0000313" key="8">
    <source>
        <dbReference type="EMBL" id="KAJ7724396.1"/>
    </source>
</evidence>
<dbReference type="PROSITE" id="PS51892">
    <property type="entry name" value="SUBTILASE"/>
    <property type="match status" value="1"/>
</dbReference>
<dbReference type="InterPro" id="IPR000209">
    <property type="entry name" value="Peptidase_S8/S53_dom"/>
</dbReference>
<dbReference type="GO" id="GO:0005615">
    <property type="term" value="C:extracellular space"/>
    <property type="evidence" value="ECO:0007669"/>
    <property type="project" value="TreeGrafter"/>
</dbReference>
<keyword evidence="4" id="KW-0720">Serine protease</keyword>
<dbReference type="InterPro" id="IPR036852">
    <property type="entry name" value="Peptidase_S8/S53_dom_sf"/>
</dbReference>
<evidence type="ECO:0000256" key="3">
    <source>
        <dbReference type="ARBA" id="ARBA00022801"/>
    </source>
</evidence>
<feature type="domain" description="Inhibitor I9" evidence="7">
    <location>
        <begin position="32"/>
        <end position="74"/>
    </location>
</feature>
<dbReference type="InterPro" id="IPR010259">
    <property type="entry name" value="S8pro/Inhibitor_I9"/>
</dbReference>
<protein>
    <submittedName>
        <fullName evidence="8">Peptidase S8/S53 domain-containing protein</fullName>
    </submittedName>
</protein>
<evidence type="ECO:0000256" key="4">
    <source>
        <dbReference type="ARBA" id="ARBA00022825"/>
    </source>
</evidence>
<evidence type="ECO:0000256" key="2">
    <source>
        <dbReference type="ARBA" id="ARBA00022670"/>
    </source>
</evidence>
<dbReference type="InterPro" id="IPR037045">
    <property type="entry name" value="S8pro/Inhibitor_I9_sf"/>
</dbReference>
<evidence type="ECO:0000256" key="5">
    <source>
        <dbReference type="PROSITE-ProRule" id="PRU01240"/>
    </source>
</evidence>
<dbReference type="EMBL" id="JARKIB010000203">
    <property type="protein sequence ID" value="KAJ7724396.1"/>
    <property type="molecule type" value="Genomic_DNA"/>
</dbReference>
<reference evidence="8" key="1">
    <citation type="submission" date="2023-03" db="EMBL/GenBank/DDBJ databases">
        <title>Massive genome expansion in bonnet fungi (Mycena s.s.) driven by repeated elements and novel gene families across ecological guilds.</title>
        <authorList>
            <consortium name="Lawrence Berkeley National Laboratory"/>
            <person name="Harder C.B."/>
            <person name="Miyauchi S."/>
            <person name="Viragh M."/>
            <person name="Kuo A."/>
            <person name="Thoen E."/>
            <person name="Andreopoulos B."/>
            <person name="Lu D."/>
            <person name="Skrede I."/>
            <person name="Drula E."/>
            <person name="Henrissat B."/>
            <person name="Morin E."/>
            <person name="Kohler A."/>
            <person name="Barry K."/>
            <person name="LaButti K."/>
            <person name="Morin E."/>
            <person name="Salamov A."/>
            <person name="Lipzen A."/>
            <person name="Mereny Z."/>
            <person name="Hegedus B."/>
            <person name="Baldrian P."/>
            <person name="Stursova M."/>
            <person name="Weitz H."/>
            <person name="Taylor A."/>
            <person name="Grigoriev I.V."/>
            <person name="Nagy L.G."/>
            <person name="Martin F."/>
            <person name="Kauserud H."/>
        </authorList>
    </citation>
    <scope>NUCLEOTIDE SEQUENCE</scope>
    <source>
        <strain evidence="8">CBHHK182m</strain>
    </source>
</reference>
<keyword evidence="9" id="KW-1185">Reference proteome</keyword>
<evidence type="ECO:0000313" key="9">
    <source>
        <dbReference type="Proteomes" id="UP001215598"/>
    </source>
</evidence>
<dbReference type="GO" id="GO:0004252">
    <property type="term" value="F:serine-type endopeptidase activity"/>
    <property type="evidence" value="ECO:0007669"/>
    <property type="project" value="InterPro"/>
</dbReference>
<comment type="caution">
    <text evidence="8">The sequence shown here is derived from an EMBL/GenBank/DDBJ whole genome shotgun (WGS) entry which is preliminary data.</text>
</comment>